<dbReference type="SUPFAM" id="SSF51419">
    <property type="entry name" value="PLP-binding barrel"/>
    <property type="match status" value="1"/>
</dbReference>
<dbReference type="GO" id="GO:0030170">
    <property type="term" value="F:pyridoxal phosphate binding"/>
    <property type="evidence" value="ECO:0007669"/>
    <property type="project" value="UniProtKB-UniRule"/>
</dbReference>
<dbReference type="NCBIfam" id="TIGR00044">
    <property type="entry name" value="YggS family pyridoxal phosphate-dependent enzyme"/>
    <property type="match status" value="1"/>
</dbReference>
<dbReference type="AlphaFoldDB" id="A0A1D9DZC3"/>
<organism evidence="6 7">
    <name type="scientific">Candidatus Rhodoluna planktonica</name>
    <dbReference type="NCBI Taxonomy" id="535712"/>
    <lineage>
        <taxon>Bacteria</taxon>
        <taxon>Bacillati</taxon>
        <taxon>Actinomycetota</taxon>
        <taxon>Actinomycetes</taxon>
        <taxon>Micrococcales</taxon>
        <taxon>Microbacteriaceae</taxon>
        <taxon>Luna cluster</taxon>
        <taxon>Luna-1 subcluster</taxon>
        <taxon>Rhodoluna</taxon>
    </lineage>
</organism>
<dbReference type="KEGG" id="rpla:A4Z71_04125"/>
<gene>
    <name evidence="6" type="ORF">A4Z71_04125</name>
</gene>
<accession>A0A1D9DZC3</accession>
<dbReference type="InterPro" id="IPR011078">
    <property type="entry name" value="PyrdxlP_homeostasis"/>
</dbReference>
<evidence type="ECO:0000259" key="5">
    <source>
        <dbReference type="Pfam" id="PF01168"/>
    </source>
</evidence>
<dbReference type="PANTHER" id="PTHR10146:SF14">
    <property type="entry name" value="PYRIDOXAL PHOSPHATE HOMEOSTASIS PROTEIN"/>
    <property type="match status" value="1"/>
</dbReference>
<feature type="modified residue" description="N6-(pyridoxal phosphate)lysine" evidence="2 3">
    <location>
        <position position="36"/>
    </location>
</feature>
<name>A0A1D9DZC3_9MICO</name>
<evidence type="ECO:0000256" key="1">
    <source>
        <dbReference type="ARBA" id="ARBA00022898"/>
    </source>
</evidence>
<reference evidence="6 7" key="1">
    <citation type="journal article" date="2016" name="Biochim. Biophys. Acta">
        <title>Photochemical characterization of actinorhodopsin and its functional existence in the natural host.</title>
        <authorList>
            <person name="Nakamura S."/>
            <person name="Kikukawa T."/>
            <person name="Tamogami J."/>
            <person name="Kamiya M."/>
            <person name="Aizawa T."/>
            <person name="Hahn M.W."/>
            <person name="Ihara K."/>
            <person name="Kamo N."/>
            <person name="Demura M."/>
        </authorList>
    </citation>
    <scope>NUCLEOTIDE SEQUENCE [LARGE SCALE GENOMIC DNA]</scope>
    <source>
        <strain evidence="6 7">MWH-Dar1</strain>
    </source>
</reference>
<dbReference type="Gene3D" id="3.20.20.10">
    <property type="entry name" value="Alanine racemase"/>
    <property type="match status" value="1"/>
</dbReference>
<proteinExistence type="inferred from homology"/>
<comment type="cofactor">
    <cofactor evidence="3">
        <name>pyridoxal 5'-phosphate</name>
        <dbReference type="ChEBI" id="CHEBI:597326"/>
    </cofactor>
</comment>
<evidence type="ECO:0000313" key="7">
    <source>
        <dbReference type="Proteomes" id="UP000243784"/>
    </source>
</evidence>
<dbReference type="EMBL" id="CP015208">
    <property type="protein sequence ID" value="AOY56162.1"/>
    <property type="molecule type" value="Genomic_DNA"/>
</dbReference>
<dbReference type="Pfam" id="PF01168">
    <property type="entry name" value="Ala_racemase_N"/>
    <property type="match status" value="1"/>
</dbReference>
<sequence>MSTLKSRLDVVEQKISEAASNSGRSRDDITLVVVSKNNPAQMVLDLAEIGVSNFGENRDQEAKPKAAEVALAGKTVTWHFVGQLQSNKAKSALSYSSVLHSLDRPSLLDAVGKAVADRAEPLDVFIQLNLTDDQNRGGIQTQNVLGFAEQVLQTPNLRLLGLMGVAGLDVDPRVDFDRIRNSSEQLMRLAPDAKYISAGMSEDFEFAIASGATHVRIGTAITGKRPY</sequence>
<dbReference type="PIRSF" id="PIRSF004848">
    <property type="entry name" value="YBL036c_PLPDEIII"/>
    <property type="match status" value="1"/>
</dbReference>
<dbReference type="STRING" id="535712.A4Z71_04125"/>
<dbReference type="InterPro" id="IPR029066">
    <property type="entry name" value="PLP-binding_barrel"/>
</dbReference>
<dbReference type="Proteomes" id="UP000243784">
    <property type="component" value="Chromosome"/>
</dbReference>
<feature type="domain" description="Alanine racemase N-terminal" evidence="5">
    <location>
        <begin position="39"/>
        <end position="226"/>
    </location>
</feature>
<keyword evidence="7" id="KW-1185">Reference proteome</keyword>
<dbReference type="CDD" id="cd00635">
    <property type="entry name" value="PLPDE_III_YBL036c_like"/>
    <property type="match status" value="1"/>
</dbReference>
<dbReference type="RefSeq" id="WP_070954672.1">
    <property type="nucleotide sequence ID" value="NZ_CP015208.1"/>
</dbReference>
<dbReference type="OrthoDB" id="9804072at2"/>
<dbReference type="PANTHER" id="PTHR10146">
    <property type="entry name" value="PROLINE SYNTHETASE CO-TRANSCRIBED BACTERIAL HOMOLOG PROTEIN"/>
    <property type="match status" value="1"/>
</dbReference>
<dbReference type="InterPro" id="IPR001608">
    <property type="entry name" value="Ala_racemase_N"/>
</dbReference>
<evidence type="ECO:0000256" key="2">
    <source>
        <dbReference type="HAMAP-Rule" id="MF_02087"/>
    </source>
</evidence>
<evidence type="ECO:0000313" key="6">
    <source>
        <dbReference type="EMBL" id="AOY56162.1"/>
    </source>
</evidence>
<dbReference type="HAMAP" id="MF_02087">
    <property type="entry name" value="PLP_homeostasis"/>
    <property type="match status" value="1"/>
</dbReference>
<comment type="function">
    <text evidence="2">Pyridoxal 5'-phosphate (PLP)-binding protein, which is involved in PLP homeostasis.</text>
</comment>
<evidence type="ECO:0000256" key="4">
    <source>
        <dbReference type="RuleBase" id="RU004514"/>
    </source>
</evidence>
<evidence type="ECO:0000256" key="3">
    <source>
        <dbReference type="PIRSR" id="PIRSR004848-1"/>
    </source>
</evidence>
<keyword evidence="1 2" id="KW-0663">Pyridoxal phosphate</keyword>
<protein>
    <recommendedName>
        <fullName evidence="2">Pyridoxal phosphate homeostasis protein</fullName>
        <shortName evidence="2">PLP homeostasis protein</shortName>
    </recommendedName>
</protein>
<comment type="similarity">
    <text evidence="2 4">Belongs to the pyridoxal phosphate-binding protein YggS/PROSC family.</text>
</comment>